<dbReference type="AlphaFoldDB" id="A0AAE0KTL7"/>
<evidence type="ECO:0000313" key="2">
    <source>
        <dbReference type="EMBL" id="KAK3260311.1"/>
    </source>
</evidence>
<feature type="region of interest" description="Disordered" evidence="1">
    <location>
        <begin position="1"/>
        <end position="42"/>
    </location>
</feature>
<gene>
    <name evidence="2" type="ORF">CYMTET_30722</name>
</gene>
<protein>
    <submittedName>
        <fullName evidence="2">Uncharacterized protein</fullName>
    </submittedName>
</protein>
<name>A0AAE0KTL7_9CHLO</name>
<evidence type="ECO:0000313" key="3">
    <source>
        <dbReference type="Proteomes" id="UP001190700"/>
    </source>
</evidence>
<accession>A0AAE0KTL7</accession>
<feature type="region of interest" description="Disordered" evidence="1">
    <location>
        <begin position="571"/>
        <end position="592"/>
    </location>
</feature>
<comment type="caution">
    <text evidence="2">The sequence shown here is derived from an EMBL/GenBank/DDBJ whole genome shotgun (WGS) entry which is preliminary data.</text>
</comment>
<feature type="region of interest" description="Disordered" evidence="1">
    <location>
        <begin position="106"/>
        <end position="170"/>
    </location>
</feature>
<sequence length="592" mass="65243">MEPFGIPTRKNPGDSTSADAGEVPTNGTPSEPPTGGNTGPIAMESATAAPIAWHETKGMVSEFLGEVPTRAGGMNVQVRLMTGQVHEGGREHLHYPNCQRNHDVDNANCPFRQRAPATGEVPTHGTPGEPLTGGNTGGAQGTQGANDDDAMRKPTSADAGASKTRPATRRMLQDEIKEIESRMLLPGYDEDMRDAHMARLEELRESLFALHFDASSEETPFRSPVRGATKGPLSHLEVLKLWKLPIIWKITGDARLVGMHSLEVTSVGLQLLKVKGQWAMANIASWMGKDNYLNWDLHAYQQEESVLKQLERFVGEGGILDVDIAGAGCLQTYNVVITAADYPVLCALSGEKDLMELGVKALRNNVFNDETKEEQRQPYALFNVDTRKWKELHNGLWLCTEHDPECAAGESGGKCRACKYKENRNANRQPVDVGEYDTLTSLSDRFGPCFPKTLQVINGLEDYPLDKSLKLLPKNWVSPDLRDGEKPPQRHLLVPRNKIFGRNSKYSGKMTPGGASLMVICILHEPKCIVKKFIKKAYQLVVDDDAAQKGGTKVSQFFKFFEDLEISMKAHDTDNTSEKSNGKLPQKTHDGN</sequence>
<reference evidence="2 3" key="1">
    <citation type="journal article" date="2015" name="Genome Biol. Evol.">
        <title>Comparative Genomics of a Bacterivorous Green Alga Reveals Evolutionary Causalities and Consequences of Phago-Mixotrophic Mode of Nutrition.</title>
        <authorList>
            <person name="Burns J.A."/>
            <person name="Paasch A."/>
            <person name="Narechania A."/>
            <person name="Kim E."/>
        </authorList>
    </citation>
    <scope>NUCLEOTIDE SEQUENCE [LARGE SCALE GENOMIC DNA]</scope>
    <source>
        <strain evidence="2 3">PLY_AMNH</strain>
    </source>
</reference>
<evidence type="ECO:0000256" key="1">
    <source>
        <dbReference type="SAM" id="MobiDB-lite"/>
    </source>
</evidence>
<dbReference type="EMBL" id="LGRX02017858">
    <property type="protein sequence ID" value="KAK3260311.1"/>
    <property type="molecule type" value="Genomic_DNA"/>
</dbReference>
<dbReference type="Proteomes" id="UP001190700">
    <property type="component" value="Unassembled WGS sequence"/>
</dbReference>
<organism evidence="2 3">
    <name type="scientific">Cymbomonas tetramitiformis</name>
    <dbReference type="NCBI Taxonomy" id="36881"/>
    <lineage>
        <taxon>Eukaryota</taxon>
        <taxon>Viridiplantae</taxon>
        <taxon>Chlorophyta</taxon>
        <taxon>Pyramimonadophyceae</taxon>
        <taxon>Pyramimonadales</taxon>
        <taxon>Pyramimonadaceae</taxon>
        <taxon>Cymbomonas</taxon>
    </lineage>
</organism>
<proteinExistence type="predicted"/>
<keyword evidence="3" id="KW-1185">Reference proteome</keyword>